<evidence type="ECO:0000259" key="13">
    <source>
        <dbReference type="SMART" id="SM01036"/>
    </source>
</evidence>
<dbReference type="InterPro" id="IPR040191">
    <property type="entry name" value="UTP10"/>
</dbReference>
<dbReference type="Pfam" id="PF00410">
    <property type="entry name" value="Ribosomal_S8"/>
    <property type="match status" value="1"/>
</dbReference>
<evidence type="ECO:0000256" key="12">
    <source>
        <dbReference type="SAM" id="MobiDB-lite"/>
    </source>
</evidence>
<evidence type="ECO:0000256" key="6">
    <source>
        <dbReference type="ARBA" id="ARBA00022552"/>
    </source>
</evidence>
<name>A0A1E4TIY8_9ASCO</name>
<evidence type="ECO:0000256" key="9">
    <source>
        <dbReference type="ARBA" id="ARBA00023274"/>
    </source>
</evidence>
<dbReference type="PANTHER" id="PTHR13457">
    <property type="entry name" value="BAP28"/>
    <property type="match status" value="1"/>
</dbReference>
<keyword evidence="8 11" id="KW-0539">Nucleus</keyword>
<dbReference type="PROSITE" id="PS00053">
    <property type="entry name" value="RIBOSOMAL_S8"/>
    <property type="match status" value="1"/>
</dbReference>
<dbReference type="InterPro" id="IPR035987">
    <property type="entry name" value="Ribosomal_uS8_sf"/>
</dbReference>
<feature type="domain" description="BP28 C-terminal" evidence="13">
    <location>
        <begin position="1602"/>
        <end position="1737"/>
    </location>
</feature>
<reference evidence="15" key="1">
    <citation type="submission" date="2016-02" db="EMBL/GenBank/DDBJ databases">
        <title>Comparative genomics of biotechnologically important yeasts.</title>
        <authorList>
            <consortium name="DOE Joint Genome Institute"/>
            <person name="Riley R."/>
            <person name="Haridas S."/>
            <person name="Wolfe K.H."/>
            <person name="Lopes M.R."/>
            <person name="Hittinger C.T."/>
            <person name="Goker M."/>
            <person name="Salamov A."/>
            <person name="Wisecaver J."/>
            <person name="Long T.M."/>
            <person name="Aerts A.L."/>
            <person name="Barry K."/>
            <person name="Choi C."/>
            <person name="Clum A."/>
            <person name="Coughlan A.Y."/>
            <person name="Deshpande S."/>
            <person name="Douglass A.P."/>
            <person name="Hanson S.J."/>
            <person name="Klenk H.-P."/>
            <person name="Labutti K."/>
            <person name="Lapidus A."/>
            <person name="Lindquist E."/>
            <person name="Lipzen A."/>
            <person name="Meier-Kolthoff J.P."/>
            <person name="Ohm R.A."/>
            <person name="Otillar R.P."/>
            <person name="Pangilinan J."/>
            <person name="Peng Y."/>
            <person name="Rokas A."/>
            <person name="Rosa C.A."/>
            <person name="Scheuner C."/>
            <person name="Sibirny A.A."/>
            <person name="Slot J.C."/>
            <person name="Stielow J.B."/>
            <person name="Sun H."/>
            <person name="Kurtzman C.P."/>
            <person name="Blackwell M."/>
            <person name="Jeffries T.W."/>
            <person name="Grigoriev I.V."/>
        </authorList>
    </citation>
    <scope>NUCLEOTIDE SEQUENCE [LARGE SCALE GENOMIC DNA]</scope>
    <source>
        <strain evidence="15">NRRL Y-17796</strain>
    </source>
</reference>
<evidence type="ECO:0000256" key="7">
    <source>
        <dbReference type="ARBA" id="ARBA00022980"/>
    </source>
</evidence>
<dbReference type="GO" id="GO:0006412">
    <property type="term" value="P:translation"/>
    <property type="evidence" value="ECO:0007669"/>
    <property type="project" value="InterPro"/>
</dbReference>
<dbReference type="GO" id="GO:0032040">
    <property type="term" value="C:small-subunit processome"/>
    <property type="evidence" value="ECO:0007669"/>
    <property type="project" value="TreeGrafter"/>
</dbReference>
<dbReference type="GO" id="GO:0030515">
    <property type="term" value="F:snoRNA binding"/>
    <property type="evidence" value="ECO:0007669"/>
    <property type="project" value="TreeGrafter"/>
</dbReference>
<keyword evidence="7" id="KW-0689">Ribosomal protein</keyword>
<comment type="similarity">
    <text evidence="2">Belongs to the universal ribosomal protein uS8 family.</text>
</comment>
<dbReference type="GO" id="GO:0022627">
    <property type="term" value="C:cytosolic small ribosomal subunit"/>
    <property type="evidence" value="ECO:0007669"/>
    <property type="project" value="UniProtKB-ARBA"/>
</dbReference>
<accession>A0A1E4TIY8</accession>
<feature type="region of interest" description="Disordered" evidence="12">
    <location>
        <begin position="956"/>
        <end position="977"/>
    </location>
</feature>
<dbReference type="InterPro" id="IPR021133">
    <property type="entry name" value="HEAT_type_2"/>
</dbReference>
<dbReference type="PANTHER" id="PTHR13457:SF1">
    <property type="entry name" value="HEAT REPEAT-CONTAINING PROTEIN 1"/>
    <property type="match status" value="1"/>
</dbReference>
<dbReference type="NCBIfam" id="NF003115">
    <property type="entry name" value="PRK04034.1"/>
    <property type="match status" value="1"/>
</dbReference>
<evidence type="ECO:0000256" key="8">
    <source>
        <dbReference type="ARBA" id="ARBA00023242"/>
    </source>
</evidence>
<dbReference type="SUPFAM" id="SSF48371">
    <property type="entry name" value="ARM repeat"/>
    <property type="match status" value="1"/>
</dbReference>
<evidence type="ECO:0000256" key="2">
    <source>
        <dbReference type="ARBA" id="ARBA00006471"/>
    </source>
</evidence>
<comment type="similarity">
    <text evidence="3 11">Belongs to the HEATR1/UTP10 family.</text>
</comment>
<keyword evidence="9 11" id="KW-0687">Ribonucleoprotein</keyword>
<dbReference type="GO" id="GO:0003735">
    <property type="term" value="F:structural constituent of ribosome"/>
    <property type="evidence" value="ECO:0007669"/>
    <property type="project" value="InterPro"/>
</dbReference>
<dbReference type="InterPro" id="IPR016024">
    <property type="entry name" value="ARM-type_fold"/>
</dbReference>
<dbReference type="OrthoDB" id="31183at2759"/>
<dbReference type="FunFam" id="3.30.1490.10:FF:000002">
    <property type="entry name" value="40S ribosomal protein S15a"/>
    <property type="match status" value="1"/>
</dbReference>
<dbReference type="GO" id="GO:0034455">
    <property type="term" value="C:t-UTP complex"/>
    <property type="evidence" value="ECO:0007669"/>
    <property type="project" value="TreeGrafter"/>
</dbReference>
<comment type="function">
    <text evidence="11">Involved in nucleolar processing of pre-18S ribosomal RNA.</text>
</comment>
<dbReference type="InterPro" id="IPR056473">
    <property type="entry name" value="HEAT_Utp10/HEAT1"/>
</dbReference>
<evidence type="ECO:0000256" key="3">
    <source>
        <dbReference type="ARBA" id="ARBA00010559"/>
    </source>
</evidence>
<keyword evidence="5 11" id="KW-0690">Ribosome biogenesis</keyword>
<evidence type="ECO:0000256" key="5">
    <source>
        <dbReference type="ARBA" id="ARBA00022517"/>
    </source>
</evidence>
<gene>
    <name evidence="14" type="ORF">CANCADRAFT_283</name>
</gene>
<evidence type="ECO:0000313" key="14">
    <source>
        <dbReference type="EMBL" id="ODV91706.1"/>
    </source>
</evidence>
<keyword evidence="6 11" id="KW-0698">rRNA processing</keyword>
<dbReference type="GO" id="GO:0030686">
    <property type="term" value="C:90S preribosome"/>
    <property type="evidence" value="ECO:0007669"/>
    <property type="project" value="TreeGrafter"/>
</dbReference>
<evidence type="ECO:0000256" key="1">
    <source>
        <dbReference type="ARBA" id="ARBA00004604"/>
    </source>
</evidence>
<dbReference type="GO" id="GO:0045943">
    <property type="term" value="P:positive regulation of transcription by RNA polymerase I"/>
    <property type="evidence" value="ECO:0007669"/>
    <property type="project" value="TreeGrafter"/>
</dbReference>
<dbReference type="InterPro" id="IPR011989">
    <property type="entry name" value="ARM-like"/>
</dbReference>
<comment type="subunit">
    <text evidence="11">Component of the ribosomal small subunit (SSU) processome.</text>
</comment>
<comment type="subcellular location">
    <subcellularLocation>
        <location evidence="1 11">Nucleus</location>
        <location evidence="1 11">Nucleolus</location>
    </subcellularLocation>
</comment>
<sequence length="1868" mass="207724">MTRTSVLSDALKSIHNAEKMGKRQVLIRPSSKVIIKFLTVMQKHGYIGEFEEIDDHRSGKIVIQLNGRLNKCGVISPRFNIRLGDIEKWVTNLLPARQYGYIILTTSAGIMDHEEARRKHVSGKILAMASSLAVQLKSLQDGTESIDRKKRIKEHSVSLLFEPKVAAAQDYESIYEVGLQGLSHLVSLDPQFSSFESSLFSQQSISLDRSLQTTDQNAILNATIESFLDLISPRLLLQPAVLALEWLVRRFKIHIYNTQALLLAALPYYNSQIFSVVLDIVPSPLPKAFTFLAHPKNSHTLPTKHSLIAQFAKQTEPFAKLLDDYVVTKVSQNREYPQLLTFYASIVLPSIALRNSNNVPQNDIAEQTLHAANNILASKKNADTLLLALMMSTVLASQVPLSNTVVAGLSKSILAASSRSSAKHSISAISFIFHSAKVALEPLDDDLFADLSRSKAWDALIQADNVKTGHEELYTCWMLAKLKHKHDLKSFGQSFDEAKLSVKAKSIVLKDLIDLLFKSAAQAEPLEDIYSIFAPLTASPERRKELISLLEMINVRPQDFEIKSRIPLLIDDDIVLPSDDLEAAPLPEEVQTDIFHRFESFAASSVDSFFVADAADVFEALASVFSSAIATKMPTSELFTRKPFTSVNLPTFLLKVATSHDHMSLGQAALAGLLTYIQDADPSVDLQGLIPYIYVCLCSHKGSVRRTAADCVVALQKRLAEKKFSSVWAIDTLYGENSDKLRWLTAHETTVFLDVLGAHLEECILDQSAAFHRMEEFWNLDATSSSIRNALCTFIASHVIDASVLVKLTLLKLLNAYKKPSVIKCNLFTDISQHLLTSFDSIKQECEKEHVPLDDLLENIFELSWTLEKGANLKTLDDFVKCPTPELIDAASRRYCKIITHLKPNEQSAVVKMLLERSLAAVTSFDFVKALAETNLPTSVFTSVLAQCLIHQSSASTANTKRRRRSSSSKTKSAVVSGLAEKHVKSLTPVLELIEASEPQKRPELLPPLFSIFSEILTIGSDTDISVEYSEQLIASIMLSIAQSITSLKKAKLDRTSLRLDVLVNCLRSTASPQVQNTLLMVIAAFGPLAPELILHSIMPIFTFMGANTMRQDDEYSAYVIEYAIDNVIPAILSCDELESHKFVMLSFIAALTHIPNHRRVPIYEHLLKCVGVEDNLHVMLILLCQKMKESSKRREISGASSIAEFGKRLTQSQDVRTILVSYFKFVSFLRSADLNIESVSFDSSSWGFVDVEKYSSKDELLQVKSDLLSFVSECLVRNEQFVSDLQSALLAGNDDVEQSLVECFKYTLDYLAECEENSYDQLSEHLNEDVAALLSAVSLPMFMDLIQAVLDSKLQLAKLKVLELMKDKFIAEDDGSVSFVSMAMNCLSLLDGILSQSVVGSEEFDLALGAIEPLTAHAEQQPSEFMNCLKNLISSDSFMMYESVSSRICMLSCLAALIQALGPRVVGLLPMITSRISESTNSIAASVNGGEDASAMLYYAGLFGFYTVVLERIPQFAGHYISNVFRAFVLVAEVDASAYDEEDRAAMVDARTGLQAVIEKLPPHQIGRGVISQWNDTVNASTEEAKRLLDILKTSISGSDKATIAVDVNILTKTVLTLFSTRAVSSEWTADREALEGQSINLAILLIMNLSNATFQPMFISIVNWSNEEKDEKRQYTLFRFADKMFRTFRSLITEYFAYIIDIAEDILSRPSNLPGLRRQVLRALAANCQYDQKDFWQFPARFDSILAIIAKNIEDPVDDEISQLAQVAVQLARACPSEEQHKAINDILLKFIRHSSKPECKKVAVTVYTGLFKSIGQEWLPYLPQLVPLVSELLEDDNDDVQRLTAAVLVPEIEATLGESLEKYLG</sequence>
<dbReference type="GO" id="GO:0000462">
    <property type="term" value="P:maturation of SSU-rRNA from tricistronic rRNA transcript (SSU-rRNA, 5.8S rRNA, LSU-rRNA)"/>
    <property type="evidence" value="ECO:0007669"/>
    <property type="project" value="TreeGrafter"/>
</dbReference>
<dbReference type="InterPro" id="IPR000630">
    <property type="entry name" value="Ribosomal_uS8"/>
</dbReference>
<protein>
    <recommendedName>
        <fullName evidence="4 11">U3 small nucleolar RNA-associated protein 10</fullName>
    </recommendedName>
</protein>
<dbReference type="FunFam" id="3.30.1370.30:FF:000001">
    <property type="entry name" value="40S ribosomal protein S15a"/>
    <property type="match status" value="1"/>
</dbReference>
<dbReference type="SUPFAM" id="SSF56047">
    <property type="entry name" value="Ribosomal protein S8"/>
    <property type="match status" value="1"/>
</dbReference>
<feature type="repeat" description="HEAT" evidence="10">
    <location>
        <begin position="1828"/>
        <end position="1867"/>
    </location>
</feature>
<proteinExistence type="inferred from homology"/>
<evidence type="ECO:0000256" key="10">
    <source>
        <dbReference type="PROSITE-ProRule" id="PRU00103"/>
    </source>
</evidence>
<evidence type="ECO:0000313" key="15">
    <source>
        <dbReference type="Proteomes" id="UP000095023"/>
    </source>
</evidence>
<dbReference type="Proteomes" id="UP000095023">
    <property type="component" value="Unassembled WGS sequence"/>
</dbReference>
<dbReference type="Gene3D" id="1.25.10.10">
    <property type="entry name" value="Leucine-rich Repeat Variant"/>
    <property type="match status" value="1"/>
</dbReference>
<dbReference type="EMBL" id="KV453841">
    <property type="protein sequence ID" value="ODV91706.1"/>
    <property type="molecule type" value="Genomic_DNA"/>
</dbReference>
<dbReference type="Pfam" id="PF08146">
    <property type="entry name" value="BP28CT"/>
    <property type="match status" value="1"/>
</dbReference>
<dbReference type="PROSITE" id="PS50077">
    <property type="entry name" value="HEAT_REPEAT"/>
    <property type="match status" value="1"/>
</dbReference>
<dbReference type="InterPro" id="IPR012954">
    <property type="entry name" value="BP28_C_dom"/>
</dbReference>
<dbReference type="InterPro" id="IPR047863">
    <property type="entry name" value="Ribosomal_uS8_CS"/>
</dbReference>
<evidence type="ECO:0000256" key="4">
    <source>
        <dbReference type="ARBA" id="ARBA00015399"/>
    </source>
</evidence>
<dbReference type="Gene3D" id="3.30.1490.10">
    <property type="match status" value="1"/>
</dbReference>
<evidence type="ECO:0000256" key="11">
    <source>
        <dbReference type="RuleBase" id="RU367065"/>
    </source>
</evidence>
<dbReference type="SMART" id="SM01036">
    <property type="entry name" value="BP28CT"/>
    <property type="match status" value="1"/>
</dbReference>
<dbReference type="Gene3D" id="3.30.1370.30">
    <property type="match status" value="1"/>
</dbReference>
<organism evidence="14 15">
    <name type="scientific">Tortispora caseinolytica NRRL Y-17796</name>
    <dbReference type="NCBI Taxonomy" id="767744"/>
    <lineage>
        <taxon>Eukaryota</taxon>
        <taxon>Fungi</taxon>
        <taxon>Dikarya</taxon>
        <taxon>Ascomycota</taxon>
        <taxon>Saccharomycotina</taxon>
        <taxon>Trigonopsidomycetes</taxon>
        <taxon>Trigonopsidales</taxon>
        <taxon>Trigonopsidaceae</taxon>
        <taxon>Tortispora</taxon>
    </lineage>
</organism>
<keyword evidence="15" id="KW-1185">Reference proteome</keyword>
<dbReference type="Pfam" id="PF23243">
    <property type="entry name" value="HEAT_HEATR1"/>
    <property type="match status" value="1"/>
</dbReference>